<name>A0A5E4PX00_9NEOP</name>
<accession>A0A5E4PX00</accession>
<organism evidence="5 6">
    <name type="scientific">Leptidea sinapis</name>
    <dbReference type="NCBI Taxonomy" id="189913"/>
    <lineage>
        <taxon>Eukaryota</taxon>
        <taxon>Metazoa</taxon>
        <taxon>Ecdysozoa</taxon>
        <taxon>Arthropoda</taxon>
        <taxon>Hexapoda</taxon>
        <taxon>Insecta</taxon>
        <taxon>Pterygota</taxon>
        <taxon>Neoptera</taxon>
        <taxon>Endopterygota</taxon>
        <taxon>Lepidoptera</taxon>
        <taxon>Glossata</taxon>
        <taxon>Ditrysia</taxon>
        <taxon>Papilionoidea</taxon>
        <taxon>Pieridae</taxon>
        <taxon>Dismorphiinae</taxon>
        <taxon>Leptidea</taxon>
    </lineage>
</organism>
<evidence type="ECO:0000313" key="5">
    <source>
        <dbReference type="EMBL" id="VVC89688.1"/>
    </source>
</evidence>
<keyword evidence="3" id="KW-0520">NAD</keyword>
<evidence type="ECO:0000313" key="6">
    <source>
        <dbReference type="Proteomes" id="UP000324832"/>
    </source>
</evidence>
<comment type="cofactor">
    <cofactor evidence="1">
        <name>NAD(+)</name>
        <dbReference type="ChEBI" id="CHEBI:57540"/>
    </cofactor>
</comment>
<dbReference type="Gene3D" id="3.40.50.720">
    <property type="entry name" value="NAD(P)-binding Rossmann-like Domain"/>
    <property type="match status" value="1"/>
</dbReference>
<reference evidence="5 6" key="1">
    <citation type="submission" date="2017-07" db="EMBL/GenBank/DDBJ databases">
        <authorList>
            <person name="Talla V."/>
            <person name="Backstrom N."/>
        </authorList>
    </citation>
    <scope>NUCLEOTIDE SEQUENCE [LARGE SCALE GENOMIC DNA]</scope>
</reference>
<dbReference type="InterPro" id="IPR000043">
    <property type="entry name" value="Adenosylhomocysteinase-like"/>
</dbReference>
<dbReference type="Pfam" id="PF05221">
    <property type="entry name" value="AdoHcyase"/>
    <property type="match status" value="1"/>
</dbReference>
<dbReference type="EMBL" id="FZQP02000604">
    <property type="protein sequence ID" value="VVC89688.1"/>
    <property type="molecule type" value="Genomic_DNA"/>
</dbReference>
<evidence type="ECO:0000256" key="1">
    <source>
        <dbReference type="ARBA" id="ARBA00001911"/>
    </source>
</evidence>
<dbReference type="GO" id="GO:0005829">
    <property type="term" value="C:cytosol"/>
    <property type="evidence" value="ECO:0007669"/>
    <property type="project" value="TreeGrafter"/>
</dbReference>
<dbReference type="Gene3D" id="3.40.50.1480">
    <property type="entry name" value="Adenosylhomocysteinase-like"/>
    <property type="match status" value="1"/>
</dbReference>
<proteinExistence type="predicted"/>
<keyword evidence="6" id="KW-1185">Reference proteome</keyword>
<feature type="domain" description="S-adenosyl-L-homocysteine hydrolase NAD binding" evidence="4">
    <location>
        <begin position="5"/>
        <end position="36"/>
    </location>
</feature>
<dbReference type="SUPFAM" id="SSF52283">
    <property type="entry name" value="Formate/glycerate dehydrogenase catalytic domain-like"/>
    <property type="match status" value="1"/>
</dbReference>
<gene>
    <name evidence="5" type="ORF">LSINAPIS_LOCUS2752</name>
</gene>
<dbReference type="PANTHER" id="PTHR23420">
    <property type="entry name" value="ADENOSYLHOMOCYSTEINASE"/>
    <property type="match status" value="1"/>
</dbReference>
<dbReference type="InterPro" id="IPR015878">
    <property type="entry name" value="Ado_hCys_hydrolase_NAD-bd"/>
</dbReference>
<sequence length="87" mass="9839">MGHSNTEVDVDHIIWPNGKRIVLLAEGRLANLCCSSLPSFVVSKMDEYVASLHLPTFDAHLTELTDEQAKYLGLNKVGPFKPNYYRY</sequence>
<dbReference type="AlphaFoldDB" id="A0A5E4PX00"/>
<evidence type="ECO:0000259" key="4">
    <source>
        <dbReference type="Pfam" id="PF00670"/>
    </source>
</evidence>
<dbReference type="Proteomes" id="UP000324832">
    <property type="component" value="Unassembled WGS sequence"/>
</dbReference>
<keyword evidence="2" id="KW-0554">One-carbon metabolism</keyword>
<evidence type="ECO:0000256" key="3">
    <source>
        <dbReference type="ARBA" id="ARBA00023027"/>
    </source>
</evidence>
<dbReference type="PANTHER" id="PTHR23420:SF0">
    <property type="entry name" value="ADENOSYLHOMOCYSTEINASE"/>
    <property type="match status" value="1"/>
</dbReference>
<dbReference type="GO" id="GO:0033353">
    <property type="term" value="P:S-adenosylmethionine cycle"/>
    <property type="evidence" value="ECO:0007669"/>
    <property type="project" value="TreeGrafter"/>
</dbReference>
<evidence type="ECO:0000256" key="2">
    <source>
        <dbReference type="ARBA" id="ARBA00022563"/>
    </source>
</evidence>
<dbReference type="GO" id="GO:0006730">
    <property type="term" value="P:one-carbon metabolic process"/>
    <property type="evidence" value="ECO:0007669"/>
    <property type="project" value="UniProtKB-KW"/>
</dbReference>
<dbReference type="Pfam" id="PF00670">
    <property type="entry name" value="AdoHcyase_NAD"/>
    <property type="match status" value="1"/>
</dbReference>
<dbReference type="InterPro" id="IPR042172">
    <property type="entry name" value="Adenosylhomocyst_ase-like_sf"/>
</dbReference>
<protein>
    <recommendedName>
        <fullName evidence="4">S-adenosyl-L-homocysteine hydrolase NAD binding domain-containing protein</fullName>
    </recommendedName>
</protein>